<evidence type="ECO:0000313" key="2">
    <source>
        <dbReference type="Proteomes" id="UP000015104"/>
    </source>
</evidence>
<name>T1KUU1_TETUR</name>
<dbReference type="HOGENOM" id="CLU_3392828_0_0_1"/>
<dbReference type="AlphaFoldDB" id="T1KUU1"/>
<organism evidence="1 2">
    <name type="scientific">Tetranychus urticae</name>
    <name type="common">Two-spotted spider mite</name>
    <dbReference type="NCBI Taxonomy" id="32264"/>
    <lineage>
        <taxon>Eukaryota</taxon>
        <taxon>Metazoa</taxon>
        <taxon>Ecdysozoa</taxon>
        <taxon>Arthropoda</taxon>
        <taxon>Chelicerata</taxon>
        <taxon>Arachnida</taxon>
        <taxon>Acari</taxon>
        <taxon>Acariformes</taxon>
        <taxon>Trombidiformes</taxon>
        <taxon>Prostigmata</taxon>
        <taxon>Eleutherengona</taxon>
        <taxon>Raphignathae</taxon>
        <taxon>Tetranychoidea</taxon>
        <taxon>Tetranychidae</taxon>
        <taxon>Tetranychus</taxon>
    </lineage>
</organism>
<protein>
    <submittedName>
        <fullName evidence="1">Uncharacterized protein</fullName>
    </submittedName>
</protein>
<evidence type="ECO:0000313" key="1">
    <source>
        <dbReference type="EnsemblMetazoa" id="tetur22g01260.1"/>
    </source>
</evidence>
<dbReference type="EMBL" id="CAEY01000581">
    <property type="status" value="NOT_ANNOTATED_CDS"/>
    <property type="molecule type" value="Genomic_DNA"/>
</dbReference>
<keyword evidence="2" id="KW-1185">Reference proteome</keyword>
<accession>T1KUU1</accession>
<sequence length="32" mass="3612">MLTSESTEGQDDDDDDQIHLPCQHSLYLFNSG</sequence>
<dbReference type="Proteomes" id="UP000015104">
    <property type="component" value="Unassembled WGS sequence"/>
</dbReference>
<reference evidence="2" key="1">
    <citation type="submission" date="2011-08" db="EMBL/GenBank/DDBJ databases">
        <authorList>
            <person name="Rombauts S."/>
        </authorList>
    </citation>
    <scope>NUCLEOTIDE SEQUENCE</scope>
    <source>
        <strain evidence="2">London</strain>
    </source>
</reference>
<dbReference type="EnsemblMetazoa" id="tetur22g01260.1">
    <property type="protein sequence ID" value="tetur22g01260.1"/>
    <property type="gene ID" value="tetur22g01260"/>
</dbReference>
<proteinExistence type="predicted"/>
<reference evidence="1" key="2">
    <citation type="submission" date="2015-06" db="UniProtKB">
        <authorList>
            <consortium name="EnsemblMetazoa"/>
        </authorList>
    </citation>
    <scope>IDENTIFICATION</scope>
</reference>